<organism evidence="1">
    <name type="scientific">marine metagenome</name>
    <dbReference type="NCBI Taxonomy" id="408172"/>
    <lineage>
        <taxon>unclassified sequences</taxon>
        <taxon>metagenomes</taxon>
        <taxon>ecological metagenomes</taxon>
    </lineage>
</organism>
<reference evidence="1" key="1">
    <citation type="submission" date="2018-05" db="EMBL/GenBank/DDBJ databases">
        <authorList>
            <person name="Lanie J.A."/>
            <person name="Ng W.-L."/>
            <person name="Kazmierczak K.M."/>
            <person name="Andrzejewski T.M."/>
            <person name="Davidsen T.M."/>
            <person name="Wayne K.J."/>
            <person name="Tettelin H."/>
            <person name="Glass J.I."/>
            <person name="Rusch D."/>
            <person name="Podicherti R."/>
            <person name="Tsui H.-C.T."/>
            <person name="Winkler M.E."/>
        </authorList>
    </citation>
    <scope>NUCLEOTIDE SEQUENCE</scope>
</reference>
<evidence type="ECO:0000313" key="1">
    <source>
        <dbReference type="EMBL" id="SVC26829.1"/>
    </source>
</evidence>
<dbReference type="EMBL" id="UINC01082244">
    <property type="protein sequence ID" value="SVC26829.1"/>
    <property type="molecule type" value="Genomic_DNA"/>
</dbReference>
<name>A0A382KRB9_9ZZZZ</name>
<accession>A0A382KRB9</accession>
<sequence>MAMRIALFLLLAVIALVDQRPADAVTIYRIGGEGLPEPELDIPFDFMQLSWAEADPKLHGSAELLQVTPNFIAPQELDPTVNLTPLLKERGGKILSLTWTGWGPAFGR</sequence>
<feature type="non-terminal residue" evidence="1">
    <location>
        <position position="108"/>
    </location>
</feature>
<protein>
    <submittedName>
        <fullName evidence="1">Uncharacterized protein</fullName>
    </submittedName>
</protein>
<dbReference type="AlphaFoldDB" id="A0A382KRB9"/>
<proteinExistence type="predicted"/>
<gene>
    <name evidence="1" type="ORF">METZ01_LOCUS279683</name>
</gene>